<evidence type="ECO:0000256" key="1">
    <source>
        <dbReference type="ARBA" id="ARBA00023015"/>
    </source>
</evidence>
<feature type="domain" description="Zn(2)-C6 fungal-type" evidence="6">
    <location>
        <begin position="24"/>
        <end position="57"/>
    </location>
</feature>
<dbReference type="SMART" id="SM00066">
    <property type="entry name" value="GAL4"/>
    <property type="match status" value="1"/>
</dbReference>
<keyword evidence="2" id="KW-0804">Transcription</keyword>
<organism evidence="7 8">
    <name type="scientific">Cryomyces minteri</name>
    <dbReference type="NCBI Taxonomy" id="331657"/>
    <lineage>
        <taxon>Eukaryota</taxon>
        <taxon>Fungi</taxon>
        <taxon>Dikarya</taxon>
        <taxon>Ascomycota</taxon>
        <taxon>Pezizomycotina</taxon>
        <taxon>Dothideomycetes</taxon>
        <taxon>Dothideomycetes incertae sedis</taxon>
        <taxon>Cryomyces</taxon>
    </lineage>
</organism>
<dbReference type="SUPFAM" id="SSF57701">
    <property type="entry name" value="Zn2/Cys6 DNA-binding domain"/>
    <property type="match status" value="1"/>
</dbReference>
<dbReference type="Pfam" id="PF00172">
    <property type="entry name" value="Zn_clus"/>
    <property type="match status" value="1"/>
</dbReference>
<feature type="coiled-coil region" evidence="4">
    <location>
        <begin position="909"/>
        <end position="950"/>
    </location>
</feature>
<keyword evidence="1" id="KW-0805">Transcription regulation</keyword>
<dbReference type="Proteomes" id="UP000308768">
    <property type="component" value="Unassembled WGS sequence"/>
</dbReference>
<dbReference type="EMBL" id="NAJN01002787">
    <property type="protein sequence ID" value="TKA49275.1"/>
    <property type="molecule type" value="Genomic_DNA"/>
</dbReference>
<dbReference type="InterPro" id="IPR001138">
    <property type="entry name" value="Zn2Cys6_DnaBD"/>
</dbReference>
<keyword evidence="8" id="KW-1185">Reference proteome</keyword>
<dbReference type="STRING" id="331657.A0A4U0VLC5"/>
<gene>
    <name evidence="7" type="ORF">B0A49_13398</name>
</gene>
<evidence type="ECO:0000313" key="7">
    <source>
        <dbReference type="EMBL" id="TKA49275.1"/>
    </source>
</evidence>
<evidence type="ECO:0000256" key="5">
    <source>
        <dbReference type="SAM" id="MobiDB-lite"/>
    </source>
</evidence>
<dbReference type="PANTHER" id="PTHR47840:SF1">
    <property type="entry name" value="ZN(II)2CYS6 TRANSCRIPTION FACTOR (EUROFUNG)"/>
    <property type="match status" value="1"/>
</dbReference>
<keyword evidence="3" id="KW-0539">Nucleus</keyword>
<feature type="region of interest" description="Disordered" evidence="5">
    <location>
        <begin position="153"/>
        <end position="183"/>
    </location>
</feature>
<dbReference type="CDD" id="cd00067">
    <property type="entry name" value="GAL4"/>
    <property type="match status" value="1"/>
</dbReference>
<evidence type="ECO:0000259" key="6">
    <source>
        <dbReference type="PROSITE" id="PS50048"/>
    </source>
</evidence>
<feature type="compositionally biased region" description="Polar residues" evidence="5">
    <location>
        <begin position="169"/>
        <end position="178"/>
    </location>
</feature>
<dbReference type="GO" id="GO:0008270">
    <property type="term" value="F:zinc ion binding"/>
    <property type="evidence" value="ECO:0007669"/>
    <property type="project" value="InterPro"/>
</dbReference>
<accession>A0A4U0VLC5</accession>
<dbReference type="AlphaFoldDB" id="A0A4U0VLC5"/>
<evidence type="ECO:0000256" key="3">
    <source>
        <dbReference type="ARBA" id="ARBA00023242"/>
    </source>
</evidence>
<dbReference type="CDD" id="cd12148">
    <property type="entry name" value="fungal_TF_MHR"/>
    <property type="match status" value="1"/>
</dbReference>
<keyword evidence="4" id="KW-0175">Coiled coil</keyword>
<evidence type="ECO:0000256" key="2">
    <source>
        <dbReference type="ARBA" id="ARBA00023163"/>
    </source>
</evidence>
<sequence>MAGASLQVDGPESKRRKVRKGTQSCWECRQRKVRCIFATTTDAICENCRQRGTACISQEHPDEPMPSAGSNQVEARLGRVEELIEHLINSAVTAHIPNSPAKDLSEGHLNQLEPRPLAGRTSDRCAGIPIPAASEVEAGASSSCSGRNIVHVLNTGESTRPRPPLKQPSPATATSPVQSRRAAGKYQELSRALTAAWPSQRDIDLICTLPVGLSAHLHSGICTPYSSSMGRDPPSPRDMLQLPPPGSHPVLIARKLLVLGTFLQGVLPSSIQDLADLGASYRDIMSRVVDTAIRLVTTNEDLISSVEGIECIMIEAMYQNYAGNLHRAWMAVRRATTVAQMIALHRGLNSPHLKILEPETRAAFNPDQICFRLVEMDCYLSLMLGLPWTSLEARFATPKALEGCQPIDRMQRIHCAMADRILQRNENNLSETHDIGTLLQKAAAEMPPQWWLIPNLSASNSGGTEVLHETIRLMDQFTHYHLLIRLHLPYMLRSSPDRRYDHSKITAVNVSRETLARFVAFRTSNPAHFYCRGTDFLAFIATTVLCLAHIDSRGRRQGPAQNSNPGTVFNFLAHSRPSDRGMMERTLDIIESMARAGTDAIASKIARILRHLLAIEANAASGTSYSTNSSKGDEGELECHGKLTNGGKGLHVHIPYFGTINFERRAISKSISTAPTVPEQGLPTTLVADMLLPDQLGEHNQQPPSGPDCPPACQIGSQLDYHNAQTVQLQFGQLASPQQPPSPGNGVFSFSSANIQEGQLPVSVGVAGAEDDWDLQGVDVALFDSLFRGTAIPDANRFQTTSAEKQFNNLINPTISFTLSRKREFYESVATDIAAESAMSARRKKLATRATQSSQEDVGTDVDMQDEIEVADSTRASARARKPSQKARESEAVDLVGIAEVLGSLQGQMKQLLDANSRTDEANRQLRDENKELKEMIKGLKLDIENMKAYSPYWGQSLASQSQPQS</sequence>
<dbReference type="PANTHER" id="PTHR47840">
    <property type="entry name" value="ZN(II)2CYS6 TRANSCRIPTION FACTOR (EUROFUNG)-RELATED"/>
    <property type="match status" value="1"/>
</dbReference>
<comment type="caution">
    <text evidence="7">The sequence shown here is derived from an EMBL/GenBank/DDBJ whole genome shotgun (WGS) entry which is preliminary data.</text>
</comment>
<dbReference type="Gene3D" id="4.10.240.10">
    <property type="entry name" value="Zn(2)-C6 fungal-type DNA-binding domain"/>
    <property type="match status" value="1"/>
</dbReference>
<evidence type="ECO:0000313" key="8">
    <source>
        <dbReference type="Proteomes" id="UP000308768"/>
    </source>
</evidence>
<dbReference type="GO" id="GO:0000981">
    <property type="term" value="F:DNA-binding transcription factor activity, RNA polymerase II-specific"/>
    <property type="evidence" value="ECO:0007669"/>
    <property type="project" value="InterPro"/>
</dbReference>
<proteinExistence type="predicted"/>
<reference evidence="7 8" key="1">
    <citation type="submission" date="2017-03" db="EMBL/GenBank/DDBJ databases">
        <title>Genomes of endolithic fungi from Antarctica.</title>
        <authorList>
            <person name="Coleine C."/>
            <person name="Masonjones S."/>
            <person name="Stajich J.E."/>
        </authorList>
    </citation>
    <scope>NUCLEOTIDE SEQUENCE [LARGE SCALE GENOMIC DNA]</scope>
    <source>
        <strain evidence="7 8">CCFEE 5187</strain>
    </source>
</reference>
<protein>
    <recommendedName>
        <fullName evidence="6">Zn(2)-C6 fungal-type domain-containing protein</fullName>
    </recommendedName>
</protein>
<dbReference type="PROSITE" id="PS00463">
    <property type="entry name" value="ZN2_CY6_FUNGAL_1"/>
    <property type="match status" value="1"/>
</dbReference>
<dbReference type="OrthoDB" id="5392779at2759"/>
<name>A0A4U0VLC5_9PEZI</name>
<feature type="non-terminal residue" evidence="7">
    <location>
        <position position="966"/>
    </location>
</feature>
<dbReference type="InterPro" id="IPR036864">
    <property type="entry name" value="Zn2-C6_fun-type_DNA-bd_sf"/>
</dbReference>
<evidence type="ECO:0000256" key="4">
    <source>
        <dbReference type="SAM" id="Coils"/>
    </source>
</evidence>
<dbReference type="PROSITE" id="PS50048">
    <property type="entry name" value="ZN2_CY6_FUNGAL_2"/>
    <property type="match status" value="1"/>
</dbReference>